<name>A0A3M7SGZ8_BRAPC</name>
<dbReference type="AlphaFoldDB" id="A0A3M7SGZ8"/>
<gene>
    <name evidence="1" type="ORF">BpHYR1_024633</name>
</gene>
<proteinExistence type="predicted"/>
<sequence length="337" mass="38359">MNELSTAMEHKLSLSANESVTMATNAITNVPTSAQFCSDTKKENLSTSTTCSSFLTRLTEMQTRMTEDKLDSKLARSSFTFLCDANVDNWLVYKANKIKNNKYKKGAPRYKPPFELEQLFSGLVLEQRLLARPSHQHQWMLLQVLARRLQAFPQFVLKHGNQLRVFFLDRKLSYLLPKCHIYDVDLVVHSISRIHIDQLVPIFVLQQHLDHLSVSPADRNVQTIFVLLCQNVYGCALGKQQLDKLIGALVARYVQWILALSLHLVALYYRILGYEYFADLEKAQSAAEFQGRVGLFVLGVQLDFVLKQQIDNAQVSIGRCQVQRCVASAVHLLNQIA</sequence>
<dbReference type="Proteomes" id="UP000276133">
    <property type="component" value="Unassembled WGS sequence"/>
</dbReference>
<evidence type="ECO:0000313" key="2">
    <source>
        <dbReference type="Proteomes" id="UP000276133"/>
    </source>
</evidence>
<organism evidence="1 2">
    <name type="scientific">Brachionus plicatilis</name>
    <name type="common">Marine rotifer</name>
    <name type="synonym">Brachionus muelleri</name>
    <dbReference type="NCBI Taxonomy" id="10195"/>
    <lineage>
        <taxon>Eukaryota</taxon>
        <taxon>Metazoa</taxon>
        <taxon>Spiralia</taxon>
        <taxon>Gnathifera</taxon>
        <taxon>Rotifera</taxon>
        <taxon>Eurotatoria</taxon>
        <taxon>Monogononta</taxon>
        <taxon>Pseudotrocha</taxon>
        <taxon>Ploima</taxon>
        <taxon>Brachionidae</taxon>
        <taxon>Brachionus</taxon>
    </lineage>
</organism>
<comment type="caution">
    <text evidence="1">The sequence shown here is derived from an EMBL/GenBank/DDBJ whole genome shotgun (WGS) entry which is preliminary data.</text>
</comment>
<reference evidence="1 2" key="1">
    <citation type="journal article" date="2018" name="Sci. Rep.">
        <title>Genomic signatures of local adaptation to the degree of environmental predictability in rotifers.</title>
        <authorList>
            <person name="Franch-Gras L."/>
            <person name="Hahn C."/>
            <person name="Garcia-Roger E.M."/>
            <person name="Carmona M.J."/>
            <person name="Serra M."/>
            <person name="Gomez A."/>
        </authorList>
    </citation>
    <scope>NUCLEOTIDE SEQUENCE [LARGE SCALE GENOMIC DNA]</scope>
    <source>
        <strain evidence="1">HYR1</strain>
    </source>
</reference>
<dbReference type="EMBL" id="REGN01001402">
    <property type="protein sequence ID" value="RNA34877.1"/>
    <property type="molecule type" value="Genomic_DNA"/>
</dbReference>
<keyword evidence="2" id="KW-1185">Reference proteome</keyword>
<protein>
    <submittedName>
        <fullName evidence="1">Uncharacterized protein</fullName>
    </submittedName>
</protein>
<evidence type="ECO:0000313" key="1">
    <source>
        <dbReference type="EMBL" id="RNA34877.1"/>
    </source>
</evidence>
<accession>A0A3M7SGZ8</accession>